<dbReference type="GO" id="GO:0005829">
    <property type="term" value="C:cytosol"/>
    <property type="evidence" value="ECO:0007669"/>
    <property type="project" value="TreeGrafter"/>
</dbReference>
<accession>A0A6J7AUS7</accession>
<dbReference type="Gene3D" id="3.20.20.140">
    <property type="entry name" value="Metal-dependent hydrolases"/>
    <property type="match status" value="2"/>
</dbReference>
<dbReference type="InterPro" id="IPR032466">
    <property type="entry name" value="Metal_Hydrolase"/>
</dbReference>
<proteinExistence type="predicted"/>
<dbReference type="InterPro" id="IPR050378">
    <property type="entry name" value="Metallo-dep_Hydrolases_sf"/>
</dbReference>
<dbReference type="PANTHER" id="PTHR11647">
    <property type="entry name" value="HYDRANTOINASE/DIHYDROPYRIMIDINASE FAMILY MEMBER"/>
    <property type="match status" value="1"/>
</dbReference>
<dbReference type="SUPFAM" id="SSF51338">
    <property type="entry name" value="Composite domain of metallo-dependent hydrolases"/>
    <property type="match status" value="1"/>
</dbReference>
<dbReference type="InterPro" id="IPR013108">
    <property type="entry name" value="Amidohydro_3"/>
</dbReference>
<name>A0A6J7AUS7_9ZZZZ</name>
<dbReference type="PANTHER" id="PTHR11647:SF1">
    <property type="entry name" value="COLLAPSIN RESPONSE MEDIATOR PROTEIN"/>
    <property type="match status" value="1"/>
</dbReference>
<gene>
    <name evidence="2" type="ORF">UFOPK3139_03166</name>
</gene>
<dbReference type="Pfam" id="PF07969">
    <property type="entry name" value="Amidohydro_3"/>
    <property type="match status" value="1"/>
</dbReference>
<feature type="domain" description="Amidohydrolase 3" evidence="1">
    <location>
        <begin position="46"/>
        <end position="546"/>
    </location>
</feature>
<reference evidence="2" key="1">
    <citation type="submission" date="2020-05" db="EMBL/GenBank/DDBJ databases">
        <authorList>
            <person name="Chiriac C."/>
            <person name="Salcher M."/>
            <person name="Ghai R."/>
            <person name="Kavagutti S V."/>
        </authorList>
    </citation>
    <scope>NUCLEOTIDE SEQUENCE</scope>
</reference>
<organism evidence="2">
    <name type="scientific">freshwater metagenome</name>
    <dbReference type="NCBI Taxonomy" id="449393"/>
    <lineage>
        <taxon>unclassified sequences</taxon>
        <taxon>metagenomes</taxon>
        <taxon>ecological metagenomes</taxon>
    </lineage>
</organism>
<dbReference type="EMBL" id="CAFABA010000224">
    <property type="protein sequence ID" value="CAB4836722.1"/>
    <property type="molecule type" value="Genomic_DNA"/>
</dbReference>
<dbReference type="AlphaFoldDB" id="A0A6J7AUS7"/>
<dbReference type="Gene3D" id="2.30.40.10">
    <property type="entry name" value="Urease, subunit C, domain 1"/>
    <property type="match status" value="1"/>
</dbReference>
<dbReference type="GO" id="GO:0016812">
    <property type="term" value="F:hydrolase activity, acting on carbon-nitrogen (but not peptide) bonds, in cyclic amides"/>
    <property type="evidence" value="ECO:0007669"/>
    <property type="project" value="TreeGrafter"/>
</dbReference>
<evidence type="ECO:0000313" key="2">
    <source>
        <dbReference type="EMBL" id="CAB4836722.1"/>
    </source>
</evidence>
<protein>
    <submittedName>
        <fullName evidence="2">Unannotated protein</fullName>
    </submittedName>
</protein>
<dbReference type="SUPFAM" id="SSF51556">
    <property type="entry name" value="Metallo-dependent hydrolases"/>
    <property type="match status" value="1"/>
</dbReference>
<evidence type="ECO:0000259" key="1">
    <source>
        <dbReference type="Pfam" id="PF07969"/>
    </source>
</evidence>
<sequence length="575" mass="60702">MLDLLVRHCSIVDGSGAPARAGDVGVRNGRIVAIAPPGSITDKATRTIDATGLTLAPGFVDLHTHYDAQVLWDATLSPSPLHGVTTVIGGNCGFSIAPLAAGHADYVMRMMARVEGIPLESLAAGPAWDWAGFGDWLDRLEGRVGINVGFLVGHSTLRRLVLGDDIHRAANADEIAAMVALAHDAMSTGALGFSSSLGEAHTDGDGNPVPSRAAQPEEFLALSSAVRDHPGTTLEFIAAMGVIPDERIALMTNMSLAANRPLNWNLLGSLSPVEVYEQQLTSCDHAAAHGARVVALALPDVMRMRANQILVSLPGWKEAMALPDHELAVAVHDPAVRAALRDGVDEAARRGMAAVTKWDLLEVAEATSPATERYVGRTIDAIAVELGRDPVDVLIDVVLPARLPLTLVFPSLVPSLGASHEGWLARAAVWRDDRVVLGGSDAGAHTDLMCHANYPTVLLGNAVRDRQLLSLEEAVRLLSDVPARLYGLRERGRIVEGWHADLVLFDAALIDSEPALARTDLPADGLRLYAEARGVVAVFVGGELVVDHGEFTGALAGTVLRSGTHTDSVTVPAHA</sequence>
<dbReference type="InterPro" id="IPR011059">
    <property type="entry name" value="Metal-dep_hydrolase_composite"/>
</dbReference>